<sequence length="170" mass="19131">MPSIIKQQILRPLSKFGKNIDPNQITMSALKGEVNMANLELNEDVLMEVLNFPTWLRIRSAVCTQISIKLLSGVLILVNLLIPLIVTINVVLSYVTLSSKKPNWNPGPLHFTFIQLPEKNSVLIFKEISWESTRFEADGLAAHMTPVKVITNHANLRVVLKKRLSGNYLC</sequence>
<dbReference type="EMBL" id="UXSR01005256">
    <property type="protein sequence ID" value="VDD80376.1"/>
    <property type="molecule type" value="Genomic_DNA"/>
</dbReference>
<dbReference type="Proteomes" id="UP000267029">
    <property type="component" value="Unassembled WGS sequence"/>
</dbReference>
<dbReference type="WBParaSite" id="MCOS_0000637801-mRNA-1">
    <property type="protein sequence ID" value="MCOS_0000637801-mRNA-1"/>
    <property type="gene ID" value="MCOS_0000637801"/>
</dbReference>
<reference evidence="2 3" key="2">
    <citation type="submission" date="2018-10" db="EMBL/GenBank/DDBJ databases">
        <authorList>
            <consortium name="Pathogen Informatics"/>
        </authorList>
    </citation>
    <scope>NUCLEOTIDE SEQUENCE [LARGE SCALE GENOMIC DNA]</scope>
</reference>
<dbReference type="PANTHER" id="PTHR22774">
    <property type="entry name" value="CHOREIN N-TERMINAL DOMAIN-CONTAINING PROTEIN"/>
    <property type="match status" value="1"/>
</dbReference>
<evidence type="ECO:0000313" key="4">
    <source>
        <dbReference type="WBParaSite" id="MCOS_0000637801-mRNA-1"/>
    </source>
</evidence>
<dbReference type="PANTHER" id="PTHR22774:SF11">
    <property type="entry name" value="CHOREIN N-TERMINAL DOMAIN-CONTAINING PROTEIN"/>
    <property type="match status" value="1"/>
</dbReference>
<dbReference type="InterPro" id="IPR026728">
    <property type="entry name" value="BLTP3A/B"/>
</dbReference>
<feature type="transmembrane region" description="Helical" evidence="1">
    <location>
        <begin position="74"/>
        <end position="95"/>
    </location>
</feature>
<gene>
    <name evidence="2" type="ORF">MCOS_LOCUS6379</name>
</gene>
<organism evidence="4">
    <name type="scientific">Mesocestoides corti</name>
    <name type="common">Flatworm</name>
    <dbReference type="NCBI Taxonomy" id="53468"/>
    <lineage>
        <taxon>Eukaryota</taxon>
        <taxon>Metazoa</taxon>
        <taxon>Spiralia</taxon>
        <taxon>Lophotrochozoa</taxon>
        <taxon>Platyhelminthes</taxon>
        <taxon>Cestoda</taxon>
        <taxon>Eucestoda</taxon>
        <taxon>Cyclophyllidea</taxon>
        <taxon>Mesocestoididae</taxon>
        <taxon>Mesocestoides</taxon>
    </lineage>
</organism>
<evidence type="ECO:0000256" key="1">
    <source>
        <dbReference type="SAM" id="Phobius"/>
    </source>
</evidence>
<evidence type="ECO:0000313" key="3">
    <source>
        <dbReference type="Proteomes" id="UP000267029"/>
    </source>
</evidence>
<keyword evidence="1" id="KW-0812">Transmembrane</keyword>
<proteinExistence type="predicted"/>
<accession>A0A0R3UGL3</accession>
<dbReference type="Pfam" id="PF24917">
    <property type="entry name" value="BLTP3A_B"/>
    <property type="match status" value="2"/>
</dbReference>
<evidence type="ECO:0000313" key="2">
    <source>
        <dbReference type="EMBL" id="VDD80376.1"/>
    </source>
</evidence>
<reference evidence="4" key="1">
    <citation type="submission" date="2017-02" db="UniProtKB">
        <authorList>
            <consortium name="WormBaseParasite"/>
        </authorList>
    </citation>
    <scope>IDENTIFICATION</scope>
</reference>
<protein>
    <submittedName>
        <fullName evidence="4">Chorein_N domain-containing protein</fullName>
    </submittedName>
</protein>
<keyword evidence="1" id="KW-1133">Transmembrane helix</keyword>
<dbReference type="AlphaFoldDB" id="A0A0R3UGL3"/>
<name>A0A0R3UGL3_MESCO</name>
<keyword evidence="3" id="KW-1185">Reference proteome</keyword>
<keyword evidence="1" id="KW-0472">Membrane</keyword>
<dbReference type="OrthoDB" id="43807at2759"/>